<keyword evidence="1" id="KW-1133">Transmembrane helix</keyword>
<keyword evidence="1" id="KW-0812">Transmembrane</keyword>
<dbReference type="Proteomes" id="UP000078560">
    <property type="component" value="Unassembled WGS sequence"/>
</dbReference>
<protein>
    <submittedName>
        <fullName evidence="2">PIR Superfamily Protein</fullName>
    </submittedName>
</protein>
<reference evidence="3" key="1">
    <citation type="submission" date="2016-05" db="EMBL/GenBank/DDBJ databases">
        <authorList>
            <person name="Naeem Raeece"/>
        </authorList>
    </citation>
    <scope>NUCLEOTIDE SEQUENCE [LARGE SCALE GENOMIC DNA]</scope>
</reference>
<sequence>MSEDIVAKALKLLERDGEPQKNPDLHKFYEDLSSSIKNAYATYDKCKKENAKVESSTAKVTCSIGENEVSLNTYLERIKSANIPAINGCDYLLCWMSDKIDECKNNAYCIIKLHNMFSKLWQDSGCCNKNNENNENCKKTFVMEFDKKIIKNKKELYIFLKYYDKIENTLKKDESEKKETYCKYVKYIFDLYSFMDNEVNEYVHKKYKKALEDFKNAFKSENNLSILKYVCNYPNLFAKSQREENNRNLALQTNFDRFIPHSSDFSTYVIQTPSVMDDILGNTPSYKLYKEFDNEGTDETLNGYCDNYFDKEKTYKEERIKICKKILNNFKKLYDIESTLTSSERCLHYKNWVYKEIWELINDKSDYENSQDIIHKFLQIQKEKNKYNNDKKYLCYYYFIFKDFTELNAKREEKDLQDYFKYHDTIERNVNIKNNKDKYVTYLTYIKKLYKRHMEDWNCCDASSGVNPLCRHYFKCEEEYHPNYLMSILDGKIDESYLQKRKTFPVVIIGEKDPPTGTEGNDVMRIQYGRCTYVSDPYNKEKAFAMRCDYKASPKHFENIYKNLPDEKKKVASQPVSSTDSLEVNINDISGIPYERGNESNPIYYKIPMSVALGLGSVLIFFLYYRFTPFGSLFGKKSRGITSFEDDFNEEYMQQFSHDSEYEDLKPRNRRIQIAYQRM</sequence>
<dbReference type="InterPro" id="IPR008780">
    <property type="entry name" value="Plasmodium_Vir"/>
</dbReference>
<evidence type="ECO:0000313" key="3">
    <source>
        <dbReference type="Proteomes" id="UP000078560"/>
    </source>
</evidence>
<accession>A0A1A8WH57</accession>
<dbReference type="Pfam" id="PF05795">
    <property type="entry name" value="Plasmodium_Vir"/>
    <property type="match status" value="2"/>
</dbReference>
<evidence type="ECO:0000256" key="1">
    <source>
        <dbReference type="SAM" id="Phobius"/>
    </source>
</evidence>
<feature type="transmembrane region" description="Helical" evidence="1">
    <location>
        <begin position="603"/>
        <end position="627"/>
    </location>
</feature>
<organism evidence="2 3">
    <name type="scientific">Plasmodium ovale curtisi</name>
    <dbReference type="NCBI Taxonomy" id="864141"/>
    <lineage>
        <taxon>Eukaryota</taxon>
        <taxon>Sar</taxon>
        <taxon>Alveolata</taxon>
        <taxon>Apicomplexa</taxon>
        <taxon>Aconoidasida</taxon>
        <taxon>Haemosporida</taxon>
        <taxon>Plasmodiidae</taxon>
        <taxon>Plasmodium</taxon>
        <taxon>Plasmodium (Plasmodium)</taxon>
    </lineage>
</organism>
<keyword evidence="1" id="KW-0472">Membrane</keyword>
<name>A0A1A8WH57_PLAOA</name>
<proteinExistence type="predicted"/>
<gene>
    <name evidence="2" type="ORF">POVCU2_0073330</name>
</gene>
<dbReference type="AlphaFoldDB" id="A0A1A8WH57"/>
<dbReference type="EMBL" id="FLQU01001271">
    <property type="protein sequence ID" value="SBS92298.1"/>
    <property type="molecule type" value="Genomic_DNA"/>
</dbReference>
<evidence type="ECO:0000313" key="2">
    <source>
        <dbReference type="EMBL" id="SBS92298.1"/>
    </source>
</evidence>